<reference evidence="1" key="1">
    <citation type="submission" date="2020-08" db="EMBL/GenBank/DDBJ databases">
        <title>Genome sequencing and assembly of the red palm weevil Rhynchophorus ferrugineus.</title>
        <authorList>
            <person name="Dias G.B."/>
            <person name="Bergman C.M."/>
            <person name="Manee M."/>
        </authorList>
    </citation>
    <scope>NUCLEOTIDE SEQUENCE</scope>
    <source>
        <strain evidence="1">AA-2017</strain>
        <tissue evidence="1">Whole larva</tissue>
    </source>
</reference>
<comment type="caution">
    <text evidence="1">The sequence shown here is derived from an EMBL/GenBank/DDBJ whole genome shotgun (WGS) entry which is preliminary data.</text>
</comment>
<proteinExistence type="predicted"/>
<dbReference type="EMBL" id="JAACXV010014377">
    <property type="protein sequence ID" value="KAF7267868.1"/>
    <property type="molecule type" value="Genomic_DNA"/>
</dbReference>
<accession>A0A834M1V2</accession>
<dbReference type="Proteomes" id="UP000625711">
    <property type="component" value="Unassembled WGS sequence"/>
</dbReference>
<keyword evidence="2" id="KW-1185">Reference proteome</keyword>
<dbReference type="AlphaFoldDB" id="A0A834M1V2"/>
<name>A0A834M1V2_RHYFE</name>
<gene>
    <name evidence="1" type="ORF">GWI33_018949</name>
</gene>
<sequence>MVNNDALYIETKEDDREKLKINDYKVFNYWTGTYESVTANYDYNTKHPLKARQHHTEKSHNVYKAVTLNQLPKIVIAEFES</sequence>
<protein>
    <submittedName>
        <fullName evidence="1">Uncharacterized protein</fullName>
    </submittedName>
</protein>
<evidence type="ECO:0000313" key="2">
    <source>
        <dbReference type="Proteomes" id="UP000625711"/>
    </source>
</evidence>
<organism evidence="1 2">
    <name type="scientific">Rhynchophorus ferrugineus</name>
    <name type="common">Red palm weevil</name>
    <name type="synonym">Curculio ferrugineus</name>
    <dbReference type="NCBI Taxonomy" id="354439"/>
    <lineage>
        <taxon>Eukaryota</taxon>
        <taxon>Metazoa</taxon>
        <taxon>Ecdysozoa</taxon>
        <taxon>Arthropoda</taxon>
        <taxon>Hexapoda</taxon>
        <taxon>Insecta</taxon>
        <taxon>Pterygota</taxon>
        <taxon>Neoptera</taxon>
        <taxon>Endopterygota</taxon>
        <taxon>Coleoptera</taxon>
        <taxon>Polyphaga</taxon>
        <taxon>Cucujiformia</taxon>
        <taxon>Curculionidae</taxon>
        <taxon>Dryophthorinae</taxon>
        <taxon>Rhynchophorus</taxon>
    </lineage>
</organism>
<evidence type="ECO:0000313" key="1">
    <source>
        <dbReference type="EMBL" id="KAF7267868.1"/>
    </source>
</evidence>